<dbReference type="Pfam" id="PF01636">
    <property type="entry name" value="APH"/>
    <property type="match status" value="2"/>
</dbReference>
<dbReference type="InterPro" id="IPR000719">
    <property type="entry name" value="Prot_kinase_dom"/>
</dbReference>
<dbReference type="EMBL" id="AL645882">
    <property type="protein sequence ID" value="CAB93440.1"/>
    <property type="molecule type" value="Genomic_DNA"/>
</dbReference>
<dbReference type="PANTHER" id="PTHR21310:SF40">
    <property type="entry name" value="AMINOGLYCOSIDE PHOSPHOTRANSFERASE DOMAIN-CONTAINING PROTEIN-RELATED"/>
    <property type="match status" value="1"/>
</dbReference>
<dbReference type="PATRIC" id="fig|100226.15.peg.2357"/>
<evidence type="ECO:0000256" key="1">
    <source>
        <dbReference type="SAM" id="MobiDB-lite"/>
    </source>
</evidence>
<dbReference type="SUPFAM" id="SSF56112">
    <property type="entry name" value="Protein kinase-like (PK-like)"/>
    <property type="match status" value="1"/>
</dbReference>
<keyword evidence="4" id="KW-1185">Reference proteome</keyword>
<organism evidence="3 4">
    <name type="scientific">Streptomyces coelicolor (strain ATCC BAA-471 / A3(2) / M145)</name>
    <dbReference type="NCBI Taxonomy" id="100226"/>
    <lineage>
        <taxon>Bacteria</taxon>
        <taxon>Bacillati</taxon>
        <taxon>Actinomycetota</taxon>
        <taxon>Actinomycetes</taxon>
        <taxon>Kitasatosporales</taxon>
        <taxon>Streptomycetaceae</taxon>
        <taxon>Streptomyces</taxon>
        <taxon>Streptomyces albidoflavus group</taxon>
    </lineage>
</organism>
<feature type="region of interest" description="Disordered" evidence="1">
    <location>
        <begin position="1"/>
        <end position="75"/>
    </location>
</feature>
<dbReference type="InParanoid" id="Q9KXK0"/>
<dbReference type="HOGENOM" id="CLU_083624_0_0_11"/>
<dbReference type="KEGG" id="sco:SCO2320"/>
<dbReference type="PaxDb" id="100226-SCO2320"/>
<evidence type="ECO:0000313" key="4">
    <source>
        <dbReference type="Proteomes" id="UP000001973"/>
    </source>
</evidence>
<proteinExistence type="predicted"/>
<dbReference type="Gene3D" id="3.90.1200.10">
    <property type="match status" value="1"/>
</dbReference>
<feature type="domain" description="Protein kinase" evidence="2">
    <location>
        <begin position="72"/>
        <end position="294"/>
    </location>
</feature>
<dbReference type="InterPro" id="IPR002575">
    <property type="entry name" value="Aminoglycoside_PTrfase"/>
</dbReference>
<dbReference type="GO" id="GO:0005524">
    <property type="term" value="F:ATP binding"/>
    <property type="evidence" value="ECO:0007669"/>
    <property type="project" value="InterPro"/>
</dbReference>
<dbReference type="PROSITE" id="PS50011">
    <property type="entry name" value="PROTEIN_KINASE_DOM"/>
    <property type="match status" value="1"/>
</dbReference>
<dbReference type="InterPro" id="IPR051678">
    <property type="entry name" value="AGP_Transferase"/>
</dbReference>
<protein>
    <recommendedName>
        <fullName evidence="2">Protein kinase domain-containing protein</fullName>
    </recommendedName>
</protein>
<dbReference type="OrthoDB" id="9797603at2"/>
<dbReference type="AlphaFoldDB" id="Q9KXK0"/>
<name>Q9KXK0_STRCO</name>
<gene>
    <name evidence="3" type="ordered locus">SCO2320</name>
    <name evidence="3" type="ORF">SCC53.11c</name>
</gene>
<evidence type="ECO:0000313" key="3">
    <source>
        <dbReference type="EMBL" id="CAB93440.1"/>
    </source>
</evidence>
<reference evidence="3 4" key="2">
    <citation type="journal article" date="2002" name="Nature">
        <title>Complete genome sequence of the model actinomycete Streptomyces coelicolor A3(2).</title>
        <authorList>
            <person name="Bentley S.D."/>
            <person name="Chater K.F."/>
            <person name="Cerdeno-Tarraga A.M."/>
            <person name="Challis G.L."/>
            <person name="Thomson N.R."/>
            <person name="James K.D."/>
            <person name="Harris D.E."/>
            <person name="Quail M.A."/>
            <person name="Kieser H."/>
            <person name="Harper D."/>
            <person name="Bateman A."/>
            <person name="Brown S."/>
            <person name="Chandra G."/>
            <person name="Chen C.W."/>
            <person name="Collins M."/>
            <person name="Cronin A."/>
            <person name="Fraser A."/>
            <person name="Goble A."/>
            <person name="Hidalgo J."/>
            <person name="Hornsby T."/>
            <person name="Howarth S."/>
            <person name="Huang C.H."/>
            <person name="Kieser T."/>
            <person name="Larke L."/>
            <person name="Murphy L."/>
            <person name="Oliver K."/>
            <person name="O'Neil S."/>
            <person name="Rabbinowitsch E."/>
            <person name="Rajandream M.A."/>
            <person name="Rutherford K."/>
            <person name="Rutter S."/>
            <person name="Seeger K."/>
            <person name="Saunders D."/>
            <person name="Sharp S."/>
            <person name="Squares R."/>
            <person name="Squares S."/>
            <person name="Taylor K."/>
            <person name="Warren T."/>
            <person name="Wietzorrek A."/>
            <person name="Woodward J."/>
            <person name="Barrell B.G."/>
            <person name="Parkhill J."/>
            <person name="Hopwood D.A."/>
        </authorList>
    </citation>
    <scope>NUCLEOTIDE SEQUENCE [LARGE SCALE GENOMIC DNA]</scope>
    <source>
        <strain evidence="4">ATCC BAA-471 / A3(2) / M145</strain>
    </source>
</reference>
<accession>Q9KXK0</accession>
<reference evidence="3 4" key="1">
    <citation type="journal article" date="1996" name="Mol. Microbiol.">
        <title>A set of ordered cosmids and a detailed genetic and physical map for the 8 Mb Streptomyces coelicolor A3(2) chromosome.</title>
        <authorList>
            <person name="Redenbach M."/>
            <person name="Kieser H.M."/>
            <person name="Denapaite D."/>
            <person name="Eichner A."/>
            <person name="Cullum J."/>
            <person name="Kinashi H."/>
            <person name="Hopwood D.A."/>
        </authorList>
    </citation>
    <scope>NUCLEOTIDE SEQUENCE [LARGE SCALE GENOMIC DNA]</scope>
    <source>
        <strain evidence="4">ATCC BAA-471 / A3(2) / M145</strain>
    </source>
</reference>
<dbReference type="InterPro" id="IPR011009">
    <property type="entry name" value="Kinase-like_dom_sf"/>
</dbReference>
<sequence>MSRSHPCGAVRLTVRESRGGSAGGSRLRVSAGIAPASPRTGDDDAATLPVSRVRAEGRPGRGRRPGDTFPGMRTGRLIGAGRSADVYEADAGRVLRRDREGVGDAVAEGAVMEHVRKHGYPVPRVWPGVTESPRTDLVMERLTGPTMLRAWQDGALTPQEAGGMLAGLLRRLHRVPAYRSADPGARVLHLDLHPDNVILTVDGPRVIDWSNAEEGDPGLDWGMTAVILAQVAAAGGPVSGPVEGALAALLADPRALTPDGLAEALRRRAANPTMSRDEVGLLPAAEALIRSRLD</sequence>
<dbReference type="Proteomes" id="UP000001973">
    <property type="component" value="Chromosome"/>
</dbReference>
<dbReference type="eggNOG" id="COG3642">
    <property type="taxonomic scope" value="Bacteria"/>
</dbReference>
<dbReference type="EMBL" id="AL939112">
    <property type="protein sequence ID" value="CAB93440.1"/>
    <property type="molecule type" value="Genomic_DNA"/>
</dbReference>
<dbReference type="PANTHER" id="PTHR21310">
    <property type="entry name" value="AMINOGLYCOSIDE PHOSPHOTRANSFERASE-RELATED-RELATED"/>
    <property type="match status" value="1"/>
</dbReference>
<dbReference type="GO" id="GO:0004672">
    <property type="term" value="F:protein kinase activity"/>
    <property type="evidence" value="ECO:0007669"/>
    <property type="project" value="InterPro"/>
</dbReference>
<evidence type="ECO:0000259" key="2">
    <source>
        <dbReference type="PROSITE" id="PS50011"/>
    </source>
</evidence>
<dbReference type="STRING" id="100226.gene:17759918"/>